<reference evidence="4 5" key="1">
    <citation type="journal article" date="2009" name="Stand. Genomic Sci.">
        <title>Complete genome sequence of Catenulispora acidiphila type strain (ID 139908).</title>
        <authorList>
            <person name="Copeland A."/>
            <person name="Lapidus A."/>
            <person name="Glavina Del Rio T."/>
            <person name="Nolan M."/>
            <person name="Lucas S."/>
            <person name="Chen F."/>
            <person name="Tice H."/>
            <person name="Cheng J.F."/>
            <person name="Bruce D."/>
            <person name="Goodwin L."/>
            <person name="Pitluck S."/>
            <person name="Mikhailova N."/>
            <person name="Pati A."/>
            <person name="Ivanova N."/>
            <person name="Mavromatis K."/>
            <person name="Chen A."/>
            <person name="Palaniappan K."/>
            <person name="Chain P."/>
            <person name="Land M."/>
            <person name="Hauser L."/>
            <person name="Chang Y.J."/>
            <person name="Jeffries C.D."/>
            <person name="Chertkov O."/>
            <person name="Brettin T."/>
            <person name="Detter J.C."/>
            <person name="Han C."/>
            <person name="Ali Z."/>
            <person name="Tindall B.J."/>
            <person name="Goker M."/>
            <person name="Bristow J."/>
            <person name="Eisen J.A."/>
            <person name="Markowitz V."/>
            <person name="Hugenholtz P."/>
            <person name="Kyrpides N.C."/>
            <person name="Klenk H.P."/>
        </authorList>
    </citation>
    <scope>NUCLEOTIDE SEQUENCE [LARGE SCALE GENOMIC DNA]</scope>
    <source>
        <strain evidence="5">DSM 44928 / JCM 14897 / NBRC 102108 / NRRL B-24433 / ID139908</strain>
    </source>
</reference>
<keyword evidence="2" id="KW-1133">Transmembrane helix</keyword>
<dbReference type="STRING" id="479433.Caci_5700"/>
<keyword evidence="2" id="KW-0472">Membrane</keyword>
<evidence type="ECO:0000313" key="5">
    <source>
        <dbReference type="Proteomes" id="UP000000851"/>
    </source>
</evidence>
<evidence type="ECO:0000256" key="2">
    <source>
        <dbReference type="SAM" id="Phobius"/>
    </source>
</evidence>
<proteinExistence type="predicted"/>
<feature type="transmembrane region" description="Helical" evidence="2">
    <location>
        <begin position="153"/>
        <end position="175"/>
    </location>
</feature>
<sequence>MSYSLVAFSVLTNSHGSEHNFRPPFTVCLYGMNRLQRRQLASMTTPPPPEPPEPSEPSESPEPDRSPEEPVQPPSPPPAAPIEPDASAVHLGRDAEPEPGPDPGRPAPDQQFPQYPAPPPLPPEAYPTYGGGQGYDYGGFGAPPVRRRNGMGVAALVLGIAGFLVGPTSILAIIFGRIGLNRVARGEATNRGVAQAGFVLGIVTLVLWILGLILVAARH</sequence>
<organism evidence="4 5">
    <name type="scientific">Catenulispora acidiphila (strain DSM 44928 / JCM 14897 / NBRC 102108 / NRRL B-24433 / ID139908)</name>
    <dbReference type="NCBI Taxonomy" id="479433"/>
    <lineage>
        <taxon>Bacteria</taxon>
        <taxon>Bacillati</taxon>
        <taxon>Actinomycetota</taxon>
        <taxon>Actinomycetes</taxon>
        <taxon>Catenulisporales</taxon>
        <taxon>Catenulisporaceae</taxon>
        <taxon>Catenulispora</taxon>
    </lineage>
</organism>
<keyword evidence="2" id="KW-0812">Transmembrane</keyword>
<dbReference type="KEGG" id="cai:Caci_5700"/>
<feature type="transmembrane region" description="Helical" evidence="2">
    <location>
        <begin position="196"/>
        <end position="217"/>
    </location>
</feature>
<keyword evidence="5" id="KW-1185">Reference proteome</keyword>
<feature type="region of interest" description="Disordered" evidence="1">
    <location>
        <begin position="41"/>
        <end position="130"/>
    </location>
</feature>
<feature type="compositionally biased region" description="Pro residues" evidence="1">
    <location>
        <begin position="115"/>
        <end position="125"/>
    </location>
</feature>
<name>C7QCB0_CATAD</name>
<dbReference type="InParanoid" id="C7QCB0"/>
<dbReference type="HOGENOM" id="CLU_109729_0_0_11"/>
<dbReference type="AlphaFoldDB" id="C7QCB0"/>
<feature type="compositionally biased region" description="Pro residues" evidence="1">
    <location>
        <begin position="70"/>
        <end position="81"/>
    </location>
</feature>
<dbReference type="Proteomes" id="UP000000851">
    <property type="component" value="Chromosome"/>
</dbReference>
<gene>
    <name evidence="4" type="ordered locus">Caci_5700</name>
</gene>
<dbReference type="EMBL" id="CP001700">
    <property type="protein sequence ID" value="ACU74558.1"/>
    <property type="molecule type" value="Genomic_DNA"/>
</dbReference>
<protein>
    <recommendedName>
        <fullName evidence="3">DUF4190 domain-containing protein</fullName>
    </recommendedName>
</protein>
<dbReference type="InterPro" id="IPR025241">
    <property type="entry name" value="DUF4190"/>
</dbReference>
<feature type="domain" description="DUF4190" evidence="3">
    <location>
        <begin position="151"/>
        <end position="210"/>
    </location>
</feature>
<accession>C7QCB0</accession>
<evidence type="ECO:0000313" key="4">
    <source>
        <dbReference type="EMBL" id="ACU74558.1"/>
    </source>
</evidence>
<evidence type="ECO:0000256" key="1">
    <source>
        <dbReference type="SAM" id="MobiDB-lite"/>
    </source>
</evidence>
<feature type="compositionally biased region" description="Pro residues" evidence="1">
    <location>
        <begin position="45"/>
        <end position="55"/>
    </location>
</feature>
<evidence type="ECO:0000259" key="3">
    <source>
        <dbReference type="Pfam" id="PF13828"/>
    </source>
</evidence>
<dbReference type="Pfam" id="PF13828">
    <property type="entry name" value="DUF4190"/>
    <property type="match status" value="1"/>
</dbReference>